<dbReference type="GO" id="GO:0032259">
    <property type="term" value="P:methylation"/>
    <property type="evidence" value="ECO:0007669"/>
    <property type="project" value="UniProtKB-KW"/>
</dbReference>
<keyword evidence="8 16" id="KW-0862">Zinc</keyword>
<dbReference type="GO" id="GO:0006307">
    <property type="term" value="P:DNA alkylation repair"/>
    <property type="evidence" value="ECO:0007669"/>
    <property type="project" value="UniProtKB-ARBA"/>
</dbReference>
<evidence type="ECO:0000256" key="9">
    <source>
        <dbReference type="ARBA" id="ARBA00023015"/>
    </source>
</evidence>
<evidence type="ECO:0000256" key="1">
    <source>
        <dbReference type="ARBA" id="ARBA00001286"/>
    </source>
</evidence>
<dbReference type="Gene3D" id="3.30.160.70">
    <property type="entry name" value="Methylated DNA-protein cysteine methyltransferase domain"/>
    <property type="match status" value="1"/>
</dbReference>
<dbReference type="SUPFAM" id="SSF46689">
    <property type="entry name" value="Homeodomain-like"/>
    <property type="match status" value="1"/>
</dbReference>
<feature type="binding site" evidence="16">
    <location>
        <position position="84"/>
    </location>
    <ligand>
        <name>Zn(2+)</name>
        <dbReference type="ChEBI" id="CHEBI:29105"/>
    </ligand>
</feature>
<evidence type="ECO:0000256" key="4">
    <source>
        <dbReference type="ARBA" id="ARBA00022603"/>
    </source>
</evidence>
<keyword evidence="10 18" id="KW-0238">DNA-binding</keyword>
<evidence type="ECO:0000256" key="3">
    <source>
        <dbReference type="ARBA" id="ARBA00011918"/>
    </source>
</evidence>
<dbReference type="Pfam" id="PF02805">
    <property type="entry name" value="Ada_Zn_binding"/>
    <property type="match status" value="1"/>
</dbReference>
<dbReference type="PROSITE" id="PS01124">
    <property type="entry name" value="HTH_ARAC_FAMILY_2"/>
    <property type="match status" value="1"/>
</dbReference>
<comment type="caution">
    <text evidence="18">The sequence shown here is derived from an EMBL/GenBank/DDBJ whole genome shotgun (WGS) entry which is preliminary data.</text>
</comment>
<evidence type="ECO:0000256" key="5">
    <source>
        <dbReference type="ARBA" id="ARBA00022679"/>
    </source>
</evidence>
<keyword evidence="5 18" id="KW-0808">Transferase</keyword>
<comment type="cofactor">
    <cofactor evidence="16">
        <name>Zn(2+)</name>
        <dbReference type="ChEBI" id="CHEBI:29105"/>
    </cofactor>
    <text evidence="16">Binds 1 zinc ion per subunit.</text>
</comment>
<comment type="catalytic activity">
    <reaction evidence="1">
        <text>a 4-O-methyl-thymidine in DNA + L-cysteinyl-[protein] = a thymidine in DNA + S-methyl-L-cysteinyl-[protein]</text>
        <dbReference type="Rhea" id="RHEA:53428"/>
        <dbReference type="Rhea" id="RHEA-COMP:10131"/>
        <dbReference type="Rhea" id="RHEA-COMP:10132"/>
        <dbReference type="Rhea" id="RHEA-COMP:13555"/>
        <dbReference type="Rhea" id="RHEA-COMP:13556"/>
        <dbReference type="ChEBI" id="CHEBI:29950"/>
        <dbReference type="ChEBI" id="CHEBI:82612"/>
        <dbReference type="ChEBI" id="CHEBI:137386"/>
        <dbReference type="ChEBI" id="CHEBI:137387"/>
        <dbReference type="EC" id="2.1.1.63"/>
    </reaction>
</comment>
<feature type="binding site" evidence="16">
    <location>
        <position position="81"/>
    </location>
    <ligand>
        <name>Zn(2+)</name>
        <dbReference type="ChEBI" id="CHEBI:29105"/>
    </ligand>
</feature>
<dbReference type="SUPFAM" id="SSF53155">
    <property type="entry name" value="Methylated DNA-protein cysteine methyltransferase domain"/>
    <property type="match status" value="1"/>
</dbReference>
<dbReference type="GO" id="GO:0003908">
    <property type="term" value="F:methylated-DNA-[protein]-cysteine S-methyltransferase activity"/>
    <property type="evidence" value="ECO:0007669"/>
    <property type="project" value="UniProtKB-EC"/>
</dbReference>
<feature type="active site" description="Nucleophile; methyl group acceptor from either O6-methylguanine or O4-methylthymine" evidence="15">
    <location>
        <position position="327"/>
    </location>
</feature>
<dbReference type="NCBIfam" id="TIGR00589">
    <property type="entry name" value="ogt"/>
    <property type="match status" value="1"/>
</dbReference>
<dbReference type="GO" id="GO:0043565">
    <property type="term" value="F:sequence-specific DNA binding"/>
    <property type="evidence" value="ECO:0007669"/>
    <property type="project" value="InterPro"/>
</dbReference>
<feature type="domain" description="HTH araC/xylS-type" evidence="17">
    <location>
        <begin position="94"/>
        <end position="192"/>
    </location>
</feature>
<keyword evidence="12" id="KW-0804">Transcription</keyword>
<organism evidence="18 19">
    <name type="scientific">Erythrobacter insulae</name>
    <dbReference type="NCBI Taxonomy" id="2584124"/>
    <lineage>
        <taxon>Bacteria</taxon>
        <taxon>Pseudomonadati</taxon>
        <taxon>Pseudomonadota</taxon>
        <taxon>Alphaproteobacteria</taxon>
        <taxon>Sphingomonadales</taxon>
        <taxon>Erythrobacteraceae</taxon>
        <taxon>Erythrobacter/Porphyrobacter group</taxon>
        <taxon>Erythrobacter</taxon>
    </lineage>
</organism>
<dbReference type="GO" id="GO:0008270">
    <property type="term" value="F:zinc ion binding"/>
    <property type="evidence" value="ECO:0007669"/>
    <property type="project" value="InterPro"/>
</dbReference>
<evidence type="ECO:0000313" key="19">
    <source>
        <dbReference type="Proteomes" id="UP000316343"/>
    </source>
</evidence>
<dbReference type="InterPro" id="IPR001497">
    <property type="entry name" value="MethylDNA_cys_MeTrfase_AS"/>
</dbReference>
<evidence type="ECO:0000256" key="7">
    <source>
        <dbReference type="ARBA" id="ARBA00022763"/>
    </source>
</evidence>
<dbReference type="OrthoDB" id="9802228at2"/>
<dbReference type="InterPro" id="IPR036631">
    <property type="entry name" value="MGMT_N_sf"/>
</dbReference>
<dbReference type="Gene3D" id="3.40.10.10">
    <property type="entry name" value="DNA Methylphosphotriester Repair Domain"/>
    <property type="match status" value="1"/>
</dbReference>
<keyword evidence="11" id="KW-0010">Activator</keyword>
<dbReference type="PIRSF" id="PIRSF000409">
    <property type="entry name" value="Ada"/>
    <property type="match status" value="1"/>
</dbReference>
<evidence type="ECO:0000313" key="18">
    <source>
        <dbReference type="EMBL" id="TRD12218.1"/>
    </source>
</evidence>
<reference evidence="18 19" key="1">
    <citation type="submission" date="2019-06" db="EMBL/GenBank/DDBJ databases">
        <title>Erythrobacter insulae sp. nov., isolated from a tidal flat.</title>
        <authorList>
            <person name="Yoon J.-H."/>
        </authorList>
    </citation>
    <scope>NUCLEOTIDE SEQUENCE [LARGE SCALE GENOMIC DNA]</scope>
    <source>
        <strain evidence="18 19">JBTF-M21</strain>
    </source>
</reference>
<evidence type="ECO:0000256" key="11">
    <source>
        <dbReference type="ARBA" id="ARBA00023159"/>
    </source>
</evidence>
<dbReference type="SUPFAM" id="SSF57884">
    <property type="entry name" value="Ada DNA repair protein, N-terminal domain (N-Ada 10)"/>
    <property type="match status" value="1"/>
</dbReference>
<dbReference type="RefSeq" id="WP_142788491.1">
    <property type="nucleotide sequence ID" value="NZ_VHJK01000001.1"/>
</dbReference>
<feature type="binding site" evidence="16">
    <location>
        <position position="50"/>
    </location>
    <ligand>
        <name>Zn(2+)</name>
        <dbReference type="ChEBI" id="CHEBI:29105"/>
    </ligand>
</feature>
<evidence type="ECO:0000259" key="17">
    <source>
        <dbReference type="PROSITE" id="PS01124"/>
    </source>
</evidence>
<evidence type="ECO:0000256" key="12">
    <source>
        <dbReference type="ARBA" id="ARBA00023163"/>
    </source>
</evidence>
<evidence type="ECO:0000256" key="13">
    <source>
        <dbReference type="ARBA" id="ARBA00023204"/>
    </source>
</evidence>
<dbReference type="GO" id="GO:0003700">
    <property type="term" value="F:DNA-binding transcription factor activity"/>
    <property type="evidence" value="ECO:0007669"/>
    <property type="project" value="InterPro"/>
</dbReference>
<dbReference type="NCBIfam" id="NF011964">
    <property type="entry name" value="PRK15435.1"/>
    <property type="match status" value="1"/>
</dbReference>
<comment type="similarity">
    <text evidence="2">Belongs to the MGMT family.</text>
</comment>
<evidence type="ECO:0000256" key="8">
    <source>
        <dbReference type="ARBA" id="ARBA00022833"/>
    </source>
</evidence>
<dbReference type="InterPro" id="IPR009057">
    <property type="entry name" value="Homeodomain-like_sf"/>
</dbReference>
<dbReference type="Gene3D" id="1.10.10.60">
    <property type="entry name" value="Homeodomain-like"/>
    <property type="match status" value="1"/>
</dbReference>
<dbReference type="InterPro" id="IPR036388">
    <property type="entry name" value="WH-like_DNA-bd_sf"/>
</dbReference>
<dbReference type="SUPFAM" id="SSF46767">
    <property type="entry name" value="Methylated DNA-protein cysteine methyltransferase, C-terminal domain"/>
    <property type="match status" value="1"/>
</dbReference>
<keyword evidence="4 18" id="KW-0489">Methyltransferase</keyword>
<dbReference type="InterPro" id="IPR035451">
    <property type="entry name" value="Ada-like_dom_sf"/>
</dbReference>
<dbReference type="PANTHER" id="PTHR10815">
    <property type="entry name" value="METHYLATED-DNA--PROTEIN-CYSTEINE METHYLTRANSFERASE"/>
    <property type="match status" value="1"/>
</dbReference>
<dbReference type="Gene3D" id="1.10.10.10">
    <property type="entry name" value="Winged helix-like DNA-binding domain superfamily/Winged helix DNA-binding domain"/>
    <property type="match status" value="1"/>
</dbReference>
<proteinExistence type="inferred from homology"/>
<dbReference type="Pfam" id="PF01035">
    <property type="entry name" value="DNA_binding_1"/>
    <property type="match status" value="1"/>
</dbReference>
<dbReference type="InterPro" id="IPR018060">
    <property type="entry name" value="HTH_AraC"/>
</dbReference>
<dbReference type="SMART" id="SM00342">
    <property type="entry name" value="HTH_ARAC"/>
    <property type="match status" value="1"/>
</dbReference>
<sequence length="356" mass="37786">MTNIRTHSGILSANPSGVLSDDDRWQIALAKDRRYDGAFVTGVHSTGIYCRPSCPARPPLRKNVKFYADAAGAEAAGLRACKRCAPDTQSAEEACVLAAIAAIRADGPLTLGQLADLTGYSPTHFQRLFKRTVGISPAAFARALREEKVRAALQRGANVTDALYDAGYGAPSRFYADTKGRLGMQARDWRDGGKGRTIHWSVMATSLGQVLVAATGKGVCCVSFNEGEAQLRARFPNAELIAGGEDFQALFKTVIAAVEDPANDASAIPLDVKGTAFQQRVWQALREIPPGETRSYGELAAALGNPNASRAVGGANGANNIAVLIPCHRVVRAGGAIGGYAYGTEIKAELLKREQR</sequence>
<dbReference type="AlphaFoldDB" id="A0A547PDK4"/>
<dbReference type="PANTHER" id="PTHR10815:SF14">
    <property type="entry name" value="BIFUNCTIONAL TRANSCRIPTIONAL ACTIVATOR_DNA REPAIR ENZYME ADA"/>
    <property type="match status" value="1"/>
</dbReference>
<keyword evidence="6 16" id="KW-0479">Metal-binding</keyword>
<dbReference type="Pfam" id="PF12833">
    <property type="entry name" value="HTH_18"/>
    <property type="match status" value="1"/>
</dbReference>
<dbReference type="InterPro" id="IPR014048">
    <property type="entry name" value="MethylDNA_cys_MeTrfase_DNA-bd"/>
</dbReference>
<keyword evidence="7" id="KW-0227">DNA damage</keyword>
<accession>A0A547PDK4</accession>
<gene>
    <name evidence="18" type="primary">ada</name>
    <name evidence="18" type="ORF">FGU71_10330</name>
</gene>
<evidence type="ECO:0000256" key="14">
    <source>
        <dbReference type="ARBA" id="ARBA00049348"/>
    </source>
</evidence>
<dbReference type="InterPro" id="IPR036217">
    <property type="entry name" value="MethylDNA_cys_MeTrfase_DNAb"/>
</dbReference>
<dbReference type="EC" id="2.1.1.63" evidence="3"/>
<keyword evidence="13" id="KW-0234">DNA repair</keyword>
<evidence type="ECO:0000256" key="16">
    <source>
        <dbReference type="PIRSR" id="PIRSR000409-3"/>
    </source>
</evidence>
<feature type="active site" description="Nucleophile; methyl group acceptor from methylphosphotriester" evidence="15">
    <location>
        <position position="50"/>
    </location>
</feature>
<dbReference type="FunFam" id="3.40.10.10:FF:000001">
    <property type="entry name" value="DNA-3-methyladenine glycosylase 2"/>
    <property type="match status" value="1"/>
</dbReference>
<evidence type="ECO:0000256" key="6">
    <source>
        <dbReference type="ARBA" id="ARBA00022723"/>
    </source>
</evidence>
<dbReference type="InterPro" id="IPR004026">
    <property type="entry name" value="Ada_DNA_repair_Zn-bd"/>
</dbReference>
<keyword evidence="19" id="KW-1185">Reference proteome</keyword>
<feature type="binding site" evidence="16">
    <location>
        <position position="54"/>
    </location>
    <ligand>
        <name>Zn(2+)</name>
        <dbReference type="ChEBI" id="CHEBI:29105"/>
    </ligand>
</feature>
<dbReference type="Proteomes" id="UP000316343">
    <property type="component" value="Unassembled WGS sequence"/>
</dbReference>
<protein>
    <recommendedName>
        <fullName evidence="3">methylated-DNA--[protein]-cysteine S-methyltransferase</fullName>
        <ecNumber evidence="3">2.1.1.63</ecNumber>
    </recommendedName>
</protein>
<dbReference type="FunFam" id="1.10.10.10:FF:000214">
    <property type="entry name" value="Methylated-DNA--protein-cysteine methyltransferase"/>
    <property type="match status" value="1"/>
</dbReference>
<dbReference type="CDD" id="cd06445">
    <property type="entry name" value="ATase"/>
    <property type="match status" value="1"/>
</dbReference>
<keyword evidence="9" id="KW-0805">Transcription regulation</keyword>
<name>A0A547PDK4_9SPHN</name>
<dbReference type="InterPro" id="IPR016221">
    <property type="entry name" value="Bifunct_regulatory_prot_Ada"/>
</dbReference>
<evidence type="ECO:0000256" key="15">
    <source>
        <dbReference type="PIRSR" id="PIRSR000409-1"/>
    </source>
</evidence>
<evidence type="ECO:0000256" key="10">
    <source>
        <dbReference type="ARBA" id="ARBA00023125"/>
    </source>
</evidence>
<dbReference type="EMBL" id="VHJK01000001">
    <property type="protein sequence ID" value="TRD12218.1"/>
    <property type="molecule type" value="Genomic_DNA"/>
</dbReference>
<dbReference type="PROSITE" id="PS00374">
    <property type="entry name" value="MGMT"/>
    <property type="match status" value="1"/>
</dbReference>
<evidence type="ECO:0000256" key="2">
    <source>
        <dbReference type="ARBA" id="ARBA00008711"/>
    </source>
</evidence>
<comment type="catalytic activity">
    <reaction evidence="14">
        <text>a 6-O-methyl-2'-deoxyguanosine in DNA + L-cysteinyl-[protein] = S-methyl-L-cysteinyl-[protein] + a 2'-deoxyguanosine in DNA</text>
        <dbReference type="Rhea" id="RHEA:24000"/>
        <dbReference type="Rhea" id="RHEA-COMP:10131"/>
        <dbReference type="Rhea" id="RHEA-COMP:10132"/>
        <dbReference type="Rhea" id="RHEA-COMP:11367"/>
        <dbReference type="Rhea" id="RHEA-COMP:11368"/>
        <dbReference type="ChEBI" id="CHEBI:29950"/>
        <dbReference type="ChEBI" id="CHEBI:82612"/>
        <dbReference type="ChEBI" id="CHEBI:85445"/>
        <dbReference type="ChEBI" id="CHEBI:85448"/>
        <dbReference type="EC" id="2.1.1.63"/>
    </reaction>
</comment>